<gene>
    <name evidence="4" type="ORF">ACFPCV_11620</name>
</gene>
<feature type="transmembrane region" description="Helical" evidence="2">
    <location>
        <begin position="6"/>
        <end position="24"/>
    </location>
</feature>
<dbReference type="Proteomes" id="UP001595859">
    <property type="component" value="Unassembled WGS sequence"/>
</dbReference>
<keyword evidence="2" id="KW-0812">Transmembrane</keyword>
<feature type="transmembrane region" description="Helical" evidence="2">
    <location>
        <begin position="36"/>
        <end position="58"/>
    </location>
</feature>
<dbReference type="InterPro" id="IPR050154">
    <property type="entry name" value="UbiB_kinase"/>
</dbReference>
<dbReference type="GO" id="GO:0016301">
    <property type="term" value="F:kinase activity"/>
    <property type="evidence" value="ECO:0007669"/>
    <property type="project" value="UniProtKB-KW"/>
</dbReference>
<evidence type="ECO:0000313" key="5">
    <source>
        <dbReference type="Proteomes" id="UP001595859"/>
    </source>
</evidence>
<keyword evidence="4" id="KW-0418">Kinase</keyword>
<comment type="similarity">
    <text evidence="1">Belongs to the protein kinase superfamily. ADCK protein kinase family.</text>
</comment>
<dbReference type="InterPro" id="IPR000719">
    <property type="entry name" value="Prot_kinase_dom"/>
</dbReference>
<dbReference type="EMBL" id="JBHSIS010000006">
    <property type="protein sequence ID" value="MFC4854150.1"/>
    <property type="molecule type" value="Genomic_DNA"/>
</dbReference>
<dbReference type="PANTHER" id="PTHR10566">
    <property type="entry name" value="CHAPERONE-ACTIVITY OF BC1 COMPLEX CABC1 -RELATED"/>
    <property type="match status" value="1"/>
</dbReference>
<organism evidence="4 5">
    <name type="scientific">Actinophytocola glycyrrhizae</name>
    <dbReference type="NCBI Taxonomy" id="2044873"/>
    <lineage>
        <taxon>Bacteria</taxon>
        <taxon>Bacillati</taxon>
        <taxon>Actinomycetota</taxon>
        <taxon>Actinomycetes</taxon>
        <taxon>Pseudonocardiales</taxon>
        <taxon>Pseudonocardiaceae</taxon>
    </lineage>
</organism>
<keyword evidence="2" id="KW-0472">Membrane</keyword>
<evidence type="ECO:0000256" key="1">
    <source>
        <dbReference type="ARBA" id="ARBA00009670"/>
    </source>
</evidence>
<feature type="transmembrane region" description="Helical" evidence="2">
    <location>
        <begin position="588"/>
        <end position="610"/>
    </location>
</feature>
<dbReference type="PROSITE" id="PS50011">
    <property type="entry name" value="PROTEIN_KINASE_DOM"/>
    <property type="match status" value="1"/>
</dbReference>
<dbReference type="CDD" id="cd05121">
    <property type="entry name" value="ABC1_ADCK3-like"/>
    <property type="match status" value="1"/>
</dbReference>
<dbReference type="Pfam" id="PF03109">
    <property type="entry name" value="ABC1"/>
    <property type="match status" value="1"/>
</dbReference>
<comment type="caution">
    <text evidence="4">The sequence shown here is derived from an EMBL/GenBank/DDBJ whole genome shotgun (WGS) entry which is preliminary data.</text>
</comment>
<dbReference type="SUPFAM" id="SSF56112">
    <property type="entry name" value="Protein kinase-like (PK-like)"/>
    <property type="match status" value="1"/>
</dbReference>
<feature type="domain" description="Protein kinase" evidence="3">
    <location>
        <begin position="218"/>
        <end position="546"/>
    </location>
</feature>
<dbReference type="RefSeq" id="WP_378056100.1">
    <property type="nucleotide sequence ID" value="NZ_JBHSIS010000006.1"/>
</dbReference>
<proteinExistence type="inferred from homology"/>
<evidence type="ECO:0000256" key="2">
    <source>
        <dbReference type="SAM" id="Phobius"/>
    </source>
</evidence>
<accession>A0ABV9RXZ2</accession>
<name>A0ABV9RXZ2_9PSEU</name>
<feature type="transmembrane region" description="Helical" evidence="2">
    <location>
        <begin position="622"/>
        <end position="643"/>
    </location>
</feature>
<dbReference type="Gene3D" id="1.10.510.10">
    <property type="entry name" value="Transferase(Phosphotransferase) domain 1"/>
    <property type="match status" value="1"/>
</dbReference>
<keyword evidence="2" id="KW-1133">Transmembrane helix</keyword>
<dbReference type="InterPro" id="IPR004147">
    <property type="entry name" value="ABC1_dom"/>
</dbReference>
<evidence type="ECO:0000259" key="3">
    <source>
        <dbReference type="PROSITE" id="PS50011"/>
    </source>
</evidence>
<sequence>MSALLLGLLSLPFYVLMLWPLVVASRRVLGVRIRTVRALIGAAVGWLAAGRMLTWLFPNVHQSPGLFAGLLIPIAGCAFLATLTFLFLAEMAFPSGGGLGIVGRLRSIRRRMARARRYSQVSRIAVKHGIGQYLAGRRAAGGTRHAVLARSLREALEDAGVTFVKLGQVLSTRPDVLPPAFIDELSKLQDQVAPVPFERVARDLEDELGRPVAEVFAEFDPEPLASASIAQVYRARLHSGEDVVVKVRRPDIDRVVDRDLDIVYRVARSLELRAAWARSLGVVDLADGFAAALTEELDFRVEARNIAAVSAVDSGADISLPTVHGDLSSERILVMRRLDGTPVRTAIGDVAGERRDDLARALLDCVLRQVLLHGVFHADPHPGNVLLLADGKLGLLDFGSVGRLDATLRGGLRNLLAAVDRGDAAGLRDGLLEIVDRPDEIDEQRLERALGALMAKHLSHGQAPDIDMFTDLFRVVADFRLSIPPAVAAVFRALATVEGTLGLLSPGFNVLGESRAFANKLIGEQMQPDSLRRTATEELMSLLPVLRRLPRRVDRVTSALEQGRLSVNIRLFADERDRAVVTGMLHELLLAFTGTATGVMAVLLLASPGGPRVSPELTLNQLFGYNLLVVSALLGLRLLFVVFRTQRGINGKTHDPN</sequence>
<protein>
    <submittedName>
        <fullName evidence="4">ABC1 kinase family protein</fullName>
    </submittedName>
</protein>
<reference evidence="5" key="1">
    <citation type="journal article" date="2019" name="Int. J. Syst. Evol. Microbiol.">
        <title>The Global Catalogue of Microorganisms (GCM) 10K type strain sequencing project: providing services to taxonomists for standard genome sequencing and annotation.</title>
        <authorList>
            <consortium name="The Broad Institute Genomics Platform"/>
            <consortium name="The Broad Institute Genome Sequencing Center for Infectious Disease"/>
            <person name="Wu L."/>
            <person name="Ma J."/>
        </authorList>
    </citation>
    <scope>NUCLEOTIDE SEQUENCE [LARGE SCALE GENOMIC DNA]</scope>
    <source>
        <strain evidence="5">ZS-22-S1</strain>
    </source>
</reference>
<keyword evidence="5" id="KW-1185">Reference proteome</keyword>
<dbReference type="InterPro" id="IPR011009">
    <property type="entry name" value="Kinase-like_dom_sf"/>
</dbReference>
<feature type="transmembrane region" description="Helical" evidence="2">
    <location>
        <begin position="70"/>
        <end position="102"/>
    </location>
</feature>
<evidence type="ECO:0000313" key="4">
    <source>
        <dbReference type="EMBL" id="MFC4854150.1"/>
    </source>
</evidence>
<dbReference type="PANTHER" id="PTHR10566:SF113">
    <property type="entry name" value="PROTEIN ACTIVITY OF BC1 COMPLEX KINASE 7, CHLOROPLASTIC"/>
    <property type="match status" value="1"/>
</dbReference>
<keyword evidence="4" id="KW-0808">Transferase</keyword>